<keyword evidence="2" id="KW-1185">Reference proteome</keyword>
<dbReference type="EMBL" id="JANBVB010002027">
    <property type="protein sequence ID" value="KAJ2888483.1"/>
    <property type="molecule type" value="Genomic_DNA"/>
</dbReference>
<sequence length="501" mass="54720">MIATISPNTSNCDNTLNTLRYADRVKAMKNSNGPASFSSAGESAAPVDSDEYYASNVDPSYEDDSGDRAYDDASADSGYGWHAGNGYQPRAQEILREEDEYADDMDDVFDPVVAPTYHHQQQQQPRVTQMRRPSLEERFEQEISSAHVPSIMDEQPLFLDEAPSHLAASALRSPRSYGSPAAKSFVASRMVPKSPTSTSNIGRHKPPAASKLNGLLARSSRRARGEEGDEEGDGEFAAAATAPVGEPVANTYRLTRSHSRRHQADQPAAYAPAMPRSSSMDVMNPAAPVMSPPLAENLNFARSSATRARASTQSSVTITEQQRRGGSSPYTSAVSLPSDSNSPKEDDEKDDYDDYPVQGVELLASTMTTAAPVDSLCVSEVEQLVRLHRAEIRATTEACKEETALIGTYTSFNYAQLATQAKARDDPGSVSMTSSRQNHAEKYHLDVNSGAVVRLEDGLVFDSVDEAKIQEAREYLEHLDAVLARKQQLVVDLRMEIRKFL</sequence>
<dbReference type="Proteomes" id="UP001139981">
    <property type="component" value="Unassembled WGS sequence"/>
</dbReference>
<gene>
    <name evidence="1" type="ORF">IWW38_004929</name>
</gene>
<evidence type="ECO:0000313" key="2">
    <source>
        <dbReference type="Proteomes" id="UP001139981"/>
    </source>
</evidence>
<reference evidence="1" key="1">
    <citation type="submission" date="2022-07" db="EMBL/GenBank/DDBJ databases">
        <title>Phylogenomic reconstructions and comparative analyses of Kickxellomycotina fungi.</title>
        <authorList>
            <person name="Reynolds N.K."/>
            <person name="Stajich J.E."/>
            <person name="Barry K."/>
            <person name="Grigoriev I.V."/>
            <person name="Crous P."/>
            <person name="Smith M.E."/>
        </authorList>
    </citation>
    <scope>NUCLEOTIDE SEQUENCE</scope>
    <source>
        <strain evidence="1">CBS 190363</strain>
    </source>
</reference>
<protein>
    <submittedName>
        <fullName evidence="1">Uncharacterized protein</fullName>
    </submittedName>
</protein>
<comment type="caution">
    <text evidence="1">The sequence shown here is derived from an EMBL/GenBank/DDBJ whole genome shotgun (WGS) entry which is preliminary data.</text>
</comment>
<proteinExistence type="predicted"/>
<accession>A0ACC1LY08</accession>
<organism evidence="1 2">
    <name type="scientific">Coemansia aciculifera</name>
    <dbReference type="NCBI Taxonomy" id="417176"/>
    <lineage>
        <taxon>Eukaryota</taxon>
        <taxon>Fungi</taxon>
        <taxon>Fungi incertae sedis</taxon>
        <taxon>Zoopagomycota</taxon>
        <taxon>Kickxellomycotina</taxon>
        <taxon>Kickxellomycetes</taxon>
        <taxon>Kickxellales</taxon>
        <taxon>Kickxellaceae</taxon>
        <taxon>Coemansia</taxon>
    </lineage>
</organism>
<evidence type="ECO:0000313" key="1">
    <source>
        <dbReference type="EMBL" id="KAJ2888483.1"/>
    </source>
</evidence>
<name>A0ACC1LY08_9FUNG</name>